<feature type="transmembrane region" description="Helical" evidence="2">
    <location>
        <begin position="63"/>
        <end position="84"/>
    </location>
</feature>
<evidence type="ECO:0008006" key="8">
    <source>
        <dbReference type="Google" id="ProtNLM"/>
    </source>
</evidence>
<keyword evidence="2" id="KW-0812">Transmembrane</keyword>
<reference evidence="6" key="1">
    <citation type="submission" date="2021-03" db="EMBL/GenBank/DDBJ databases">
        <title>Comparative genomics and phylogenomic investigation of the class Geoglossomycetes provide insights into ecological specialization and systematics.</title>
        <authorList>
            <person name="Melie T."/>
            <person name="Pirro S."/>
            <person name="Miller A.N."/>
            <person name="Quandt A."/>
        </authorList>
    </citation>
    <scope>NUCLEOTIDE SEQUENCE</scope>
    <source>
        <strain evidence="6">CAQ_001_2017</strain>
    </source>
</reference>
<feature type="domain" description="CSC1/OSCA1-like cytosolic" evidence="5">
    <location>
        <begin position="106"/>
        <end position="311"/>
    </location>
</feature>
<feature type="transmembrane region" description="Helical" evidence="2">
    <location>
        <begin position="321"/>
        <end position="348"/>
    </location>
</feature>
<organism evidence="6 7">
    <name type="scientific">Trichoglossum hirsutum</name>
    <dbReference type="NCBI Taxonomy" id="265104"/>
    <lineage>
        <taxon>Eukaryota</taxon>
        <taxon>Fungi</taxon>
        <taxon>Dikarya</taxon>
        <taxon>Ascomycota</taxon>
        <taxon>Pezizomycotina</taxon>
        <taxon>Geoglossomycetes</taxon>
        <taxon>Geoglossales</taxon>
        <taxon>Geoglossaceae</taxon>
        <taxon>Trichoglossum</taxon>
    </lineage>
</organism>
<evidence type="ECO:0000256" key="1">
    <source>
        <dbReference type="SAM" id="MobiDB-lite"/>
    </source>
</evidence>
<feature type="chain" id="PRO_5040170350" description="DUF221-domain-containing protein" evidence="3">
    <location>
        <begin position="23"/>
        <end position="571"/>
    </location>
</feature>
<evidence type="ECO:0000259" key="5">
    <source>
        <dbReference type="Pfam" id="PF14703"/>
    </source>
</evidence>
<dbReference type="GO" id="GO:0005886">
    <property type="term" value="C:plasma membrane"/>
    <property type="evidence" value="ECO:0007669"/>
    <property type="project" value="TreeGrafter"/>
</dbReference>
<sequence length="571" mass="64358">MAIKFLGIAFIFALIVITPVHFHYRDDIDLGADNIYAYTDPSWVFKSQFTSMVKPEKGKGYDAYLWMYVVFVYVFTGLAVYLLISETEKIIRIRQHYLGHQSTITDRTIRLSGIPKKLKSEDRIKEYIEALEVGKVESVTLCRNWGGLDDLMDERAGLLRKLEEAWTVHLGYRRVERSLESLPITQPPPPEPIPAQEADEESSALLEHGDGGQNYNIPYARERPRTRVRYGFLSLKSKRVDAIDLFEGQLKRLDEKIKILREKEFEPTALAFVTMDSVSACQTAVQAILDPSPTRLVAQLAPAPSDVVWPNTYLPTSTRMLMSWSVTFFIILLTIFWVVPVSALAPFLNLKSIKKIWPQLADLLSRNELGRSMVNTVLPTAILSLLNAAVPYLYECMISQGDVELSVISKNFFFTFFNLFIIFTITGTAASYYSLLRDSLKDTTKIAYLLATSLGDLSQFYVNLIVLQGIGLLPLRLLEFGSVALYPLRLIGAKTPRGKLSLSEIAENYYYGRTFEPLTKYIALGSILLKGAGGDDIDEVGSMLVETASEHTIDEIREEGLHYVNPSLVIP</sequence>
<feature type="non-terminal residue" evidence="6">
    <location>
        <position position="571"/>
    </location>
</feature>
<dbReference type="Pfam" id="PF02714">
    <property type="entry name" value="RSN1_7TM"/>
    <property type="match status" value="1"/>
</dbReference>
<accession>A0A9P8RPN8</accession>
<dbReference type="PANTHER" id="PTHR13018:SF5">
    <property type="entry name" value="RE44586P"/>
    <property type="match status" value="1"/>
</dbReference>
<comment type="caution">
    <text evidence="6">The sequence shown here is derived from an EMBL/GenBank/DDBJ whole genome shotgun (WGS) entry which is preliminary data.</text>
</comment>
<dbReference type="PANTHER" id="PTHR13018">
    <property type="entry name" value="PROBABLE MEMBRANE PROTEIN DUF221-RELATED"/>
    <property type="match status" value="1"/>
</dbReference>
<dbReference type="InterPro" id="IPR045122">
    <property type="entry name" value="Csc1-like"/>
</dbReference>
<feature type="region of interest" description="Disordered" evidence="1">
    <location>
        <begin position="181"/>
        <end position="218"/>
    </location>
</feature>
<gene>
    <name evidence="6" type="ORF">GP486_004468</name>
</gene>
<feature type="transmembrane region" description="Helical" evidence="2">
    <location>
        <begin position="412"/>
        <end position="435"/>
    </location>
</feature>
<dbReference type="EMBL" id="JAGHQM010000706">
    <property type="protein sequence ID" value="KAH0558907.1"/>
    <property type="molecule type" value="Genomic_DNA"/>
</dbReference>
<evidence type="ECO:0000259" key="4">
    <source>
        <dbReference type="Pfam" id="PF02714"/>
    </source>
</evidence>
<evidence type="ECO:0000256" key="3">
    <source>
        <dbReference type="SAM" id="SignalP"/>
    </source>
</evidence>
<keyword evidence="2" id="KW-1133">Transmembrane helix</keyword>
<dbReference type="GO" id="GO:0005227">
    <property type="term" value="F:calcium-activated cation channel activity"/>
    <property type="evidence" value="ECO:0007669"/>
    <property type="project" value="InterPro"/>
</dbReference>
<feature type="transmembrane region" description="Helical" evidence="2">
    <location>
        <begin position="447"/>
        <end position="467"/>
    </location>
</feature>
<dbReference type="Pfam" id="PF14703">
    <property type="entry name" value="PHM7_cyt"/>
    <property type="match status" value="1"/>
</dbReference>
<dbReference type="InterPro" id="IPR003864">
    <property type="entry name" value="CSC1/OSCA1-like_7TM"/>
</dbReference>
<dbReference type="Proteomes" id="UP000750711">
    <property type="component" value="Unassembled WGS sequence"/>
</dbReference>
<dbReference type="AlphaFoldDB" id="A0A9P8RPN8"/>
<keyword evidence="7" id="KW-1185">Reference proteome</keyword>
<protein>
    <recommendedName>
        <fullName evidence="8">DUF221-domain-containing protein</fullName>
    </recommendedName>
</protein>
<keyword evidence="2" id="KW-0472">Membrane</keyword>
<evidence type="ECO:0000313" key="7">
    <source>
        <dbReference type="Proteomes" id="UP000750711"/>
    </source>
</evidence>
<dbReference type="InterPro" id="IPR027815">
    <property type="entry name" value="CSC1/OSCA1-like_cyt"/>
</dbReference>
<feature type="domain" description="CSC1/OSCA1-like 7TM region" evidence="4">
    <location>
        <begin position="323"/>
        <end position="522"/>
    </location>
</feature>
<feature type="signal peptide" evidence="3">
    <location>
        <begin position="1"/>
        <end position="22"/>
    </location>
</feature>
<evidence type="ECO:0000313" key="6">
    <source>
        <dbReference type="EMBL" id="KAH0558907.1"/>
    </source>
</evidence>
<keyword evidence="3" id="KW-0732">Signal</keyword>
<evidence type="ECO:0000256" key="2">
    <source>
        <dbReference type="SAM" id="Phobius"/>
    </source>
</evidence>
<proteinExistence type="predicted"/>
<name>A0A9P8RPN8_9PEZI</name>